<evidence type="ECO:0000313" key="13">
    <source>
        <dbReference type="Proteomes" id="UP001516472"/>
    </source>
</evidence>
<name>A0ABR9PMK3_9BACT</name>
<gene>
    <name evidence="10 12" type="primary">hisH</name>
    <name evidence="12" type="ORF">G4177_13275</name>
</gene>
<feature type="active site" description="Nucleophile" evidence="10">
    <location>
        <position position="80"/>
    </location>
</feature>
<dbReference type="PANTHER" id="PTHR42701:SF1">
    <property type="entry name" value="IMIDAZOLE GLYCEROL PHOSPHATE SYNTHASE SUBUNIT HISH"/>
    <property type="match status" value="1"/>
</dbReference>
<comment type="caution">
    <text evidence="12">The sequence shown here is derived from an EMBL/GenBank/DDBJ whole genome shotgun (WGS) entry which is preliminary data.</text>
</comment>
<protein>
    <recommendedName>
        <fullName evidence="10">Imidazole glycerol phosphate synthase subunit HisH</fullName>
        <ecNumber evidence="10">4.3.2.10</ecNumber>
    </recommendedName>
    <alternativeName>
        <fullName evidence="10">IGP synthase glutaminase subunit</fullName>
        <ecNumber evidence="10">3.5.1.2</ecNumber>
    </alternativeName>
    <alternativeName>
        <fullName evidence="10">IGP synthase subunit HisH</fullName>
    </alternativeName>
    <alternativeName>
        <fullName evidence="10">ImGP synthase subunit HisH</fullName>
        <shortName evidence="10">IGPS subunit HisH</shortName>
    </alternativeName>
</protein>
<keyword evidence="6 10" id="KW-0368">Histidine biosynthesis</keyword>
<evidence type="ECO:0000256" key="5">
    <source>
        <dbReference type="ARBA" id="ARBA00022962"/>
    </source>
</evidence>
<comment type="catalytic activity">
    <reaction evidence="9 10">
        <text>L-glutamine + H2O = L-glutamate + NH4(+)</text>
        <dbReference type="Rhea" id="RHEA:15889"/>
        <dbReference type="ChEBI" id="CHEBI:15377"/>
        <dbReference type="ChEBI" id="CHEBI:28938"/>
        <dbReference type="ChEBI" id="CHEBI:29985"/>
        <dbReference type="ChEBI" id="CHEBI:58359"/>
        <dbReference type="EC" id="3.5.1.2"/>
    </reaction>
</comment>
<evidence type="ECO:0000259" key="11">
    <source>
        <dbReference type="Pfam" id="PF00117"/>
    </source>
</evidence>
<reference evidence="12 13" key="1">
    <citation type="submission" date="2020-02" db="EMBL/GenBank/DDBJ databases">
        <authorList>
            <person name="Babadi Z.K."/>
            <person name="Risdian C."/>
            <person name="Ebrahimipour G.H."/>
            <person name="Wink J."/>
        </authorList>
    </citation>
    <scope>NUCLEOTIDE SEQUENCE [LARGE SCALE GENOMIC DNA]</scope>
    <source>
        <strain evidence="12 13">ZKHCc1 1396</strain>
    </source>
</reference>
<evidence type="ECO:0000256" key="2">
    <source>
        <dbReference type="ARBA" id="ARBA00011152"/>
    </source>
</evidence>
<keyword evidence="4 10" id="KW-0378">Hydrolase</keyword>
<dbReference type="EMBL" id="JAAIYO010000003">
    <property type="protein sequence ID" value="MBE4749134.1"/>
    <property type="molecule type" value="Genomic_DNA"/>
</dbReference>
<dbReference type="PANTHER" id="PTHR42701">
    <property type="entry name" value="IMIDAZOLE GLYCEROL PHOSPHATE SYNTHASE SUBUNIT HISH"/>
    <property type="match status" value="1"/>
</dbReference>
<evidence type="ECO:0000256" key="10">
    <source>
        <dbReference type="HAMAP-Rule" id="MF_00278"/>
    </source>
</evidence>
<dbReference type="InterPro" id="IPR010139">
    <property type="entry name" value="Imidazole-glycPsynth_HisH"/>
</dbReference>
<comment type="function">
    <text evidence="10">IGPS catalyzes the conversion of PRFAR and glutamine to IGP, AICAR and glutamate. The HisH subunit catalyzes the hydrolysis of glutamine to glutamate and ammonia as part of the synthesis of IGP and AICAR. The resulting ammonia molecule is channeled to the active site of HisF.</text>
</comment>
<feature type="domain" description="Glutamine amidotransferase" evidence="11">
    <location>
        <begin position="6"/>
        <end position="191"/>
    </location>
</feature>
<comment type="subunit">
    <text evidence="2 10">Heterodimer of HisH and HisF.</text>
</comment>
<evidence type="ECO:0000313" key="12">
    <source>
        <dbReference type="EMBL" id="MBE4749134.1"/>
    </source>
</evidence>
<proteinExistence type="inferred from homology"/>
<evidence type="ECO:0000256" key="6">
    <source>
        <dbReference type="ARBA" id="ARBA00023102"/>
    </source>
</evidence>
<dbReference type="Proteomes" id="UP001516472">
    <property type="component" value="Unassembled WGS sequence"/>
</dbReference>
<comment type="catalytic activity">
    <reaction evidence="8 10">
        <text>5-[(5-phospho-1-deoxy-D-ribulos-1-ylimino)methylamino]-1-(5-phospho-beta-D-ribosyl)imidazole-4-carboxamide + L-glutamine = D-erythro-1-(imidazol-4-yl)glycerol 3-phosphate + 5-amino-1-(5-phospho-beta-D-ribosyl)imidazole-4-carboxamide + L-glutamate + H(+)</text>
        <dbReference type="Rhea" id="RHEA:24793"/>
        <dbReference type="ChEBI" id="CHEBI:15378"/>
        <dbReference type="ChEBI" id="CHEBI:29985"/>
        <dbReference type="ChEBI" id="CHEBI:58278"/>
        <dbReference type="ChEBI" id="CHEBI:58359"/>
        <dbReference type="ChEBI" id="CHEBI:58475"/>
        <dbReference type="ChEBI" id="CHEBI:58525"/>
        <dbReference type="EC" id="4.3.2.10"/>
    </reaction>
</comment>
<keyword evidence="10" id="KW-0963">Cytoplasm</keyword>
<dbReference type="Gene3D" id="3.40.50.880">
    <property type="match status" value="1"/>
</dbReference>
<organism evidence="12 13">
    <name type="scientific">Corallococcus soli</name>
    <dbReference type="NCBI Taxonomy" id="2710757"/>
    <lineage>
        <taxon>Bacteria</taxon>
        <taxon>Pseudomonadati</taxon>
        <taxon>Myxococcota</taxon>
        <taxon>Myxococcia</taxon>
        <taxon>Myxococcales</taxon>
        <taxon>Cystobacterineae</taxon>
        <taxon>Myxococcaceae</taxon>
        <taxon>Corallococcus</taxon>
    </lineage>
</organism>
<dbReference type="NCBIfam" id="TIGR01855">
    <property type="entry name" value="IMP_synth_hisH"/>
    <property type="match status" value="1"/>
</dbReference>
<feature type="active site" evidence="10">
    <location>
        <position position="177"/>
    </location>
</feature>
<evidence type="ECO:0000256" key="3">
    <source>
        <dbReference type="ARBA" id="ARBA00022605"/>
    </source>
</evidence>
<feature type="active site" evidence="10">
    <location>
        <position position="179"/>
    </location>
</feature>
<dbReference type="InterPro" id="IPR017926">
    <property type="entry name" value="GATASE"/>
</dbReference>
<dbReference type="EC" id="3.5.1.2" evidence="10"/>
<dbReference type="HAMAP" id="MF_00278">
    <property type="entry name" value="HisH"/>
    <property type="match status" value="1"/>
</dbReference>
<dbReference type="Pfam" id="PF00117">
    <property type="entry name" value="GATase"/>
    <property type="match status" value="1"/>
</dbReference>
<comment type="pathway">
    <text evidence="1 10">Amino-acid biosynthesis; L-histidine biosynthesis; L-histidine from 5-phospho-alpha-D-ribose 1-diphosphate: step 5/9.</text>
</comment>
<keyword evidence="7 10" id="KW-0456">Lyase</keyword>
<evidence type="ECO:0000256" key="7">
    <source>
        <dbReference type="ARBA" id="ARBA00023239"/>
    </source>
</evidence>
<evidence type="ECO:0000256" key="9">
    <source>
        <dbReference type="ARBA" id="ARBA00049534"/>
    </source>
</evidence>
<comment type="subcellular location">
    <subcellularLocation>
        <location evidence="10">Cytoplasm</location>
    </subcellularLocation>
</comment>
<keyword evidence="13" id="KW-1185">Reference proteome</keyword>
<accession>A0ABR9PMK3</accession>
<keyword evidence="3 10" id="KW-0028">Amino-acid biosynthesis</keyword>
<dbReference type="RefSeq" id="WP_369414384.1">
    <property type="nucleotide sequence ID" value="NZ_CBCSIP010000448.1"/>
</dbReference>
<evidence type="ECO:0000256" key="1">
    <source>
        <dbReference type="ARBA" id="ARBA00005091"/>
    </source>
</evidence>
<dbReference type="PIRSF" id="PIRSF000495">
    <property type="entry name" value="Amidotransf_hisH"/>
    <property type="match status" value="1"/>
</dbReference>
<keyword evidence="5 10" id="KW-0315">Glutamine amidotransferase</keyword>
<dbReference type="InterPro" id="IPR029062">
    <property type="entry name" value="Class_I_gatase-like"/>
</dbReference>
<evidence type="ECO:0000256" key="8">
    <source>
        <dbReference type="ARBA" id="ARBA00047838"/>
    </source>
</evidence>
<dbReference type="PROSITE" id="PS51273">
    <property type="entry name" value="GATASE_TYPE_1"/>
    <property type="match status" value="1"/>
</dbReference>
<evidence type="ECO:0000256" key="4">
    <source>
        <dbReference type="ARBA" id="ARBA00022801"/>
    </source>
</evidence>
<dbReference type="SUPFAM" id="SSF52317">
    <property type="entry name" value="Class I glutamine amidotransferase-like"/>
    <property type="match status" value="1"/>
</dbReference>
<sequence length="198" mass="21304">MKRVTLFDYGAGNLHSLAKALVTAPGVEVSVQEDPLRALDTDVLVLPGVGAFGSAAARLAPGRQAMRRALDAGLPCLGICLGMQLLFEESDEGAGLGLGYFQGRVTRLTARQVPQIGWNDVEEDRALESAKLASVYFAHSFVCRAAEPRDVVGWTTHEDDRFPASVRRGKVLGVQFHPEKSSRAGVRFVQAFLAEVAP</sequence>
<dbReference type="EC" id="4.3.2.10" evidence="10"/>